<dbReference type="PANTHER" id="PTHR30126:SF91">
    <property type="entry name" value="LYSR FAMILY TRANSCRIPTIONAL REGULATOR"/>
    <property type="match status" value="1"/>
</dbReference>
<proteinExistence type="inferred from homology"/>
<keyword evidence="4" id="KW-0804">Transcription</keyword>
<dbReference type="PROSITE" id="PS50931">
    <property type="entry name" value="HTH_LYSR"/>
    <property type="match status" value="1"/>
</dbReference>
<dbReference type="AlphaFoldDB" id="A0A3S4MGN8"/>
<dbReference type="OrthoDB" id="196624at2"/>
<organism evidence="6 7">
    <name type="scientific">Cedecea lapagei</name>
    <dbReference type="NCBI Taxonomy" id="158823"/>
    <lineage>
        <taxon>Bacteria</taxon>
        <taxon>Pseudomonadati</taxon>
        <taxon>Pseudomonadota</taxon>
        <taxon>Gammaproteobacteria</taxon>
        <taxon>Enterobacterales</taxon>
        <taxon>Enterobacteriaceae</taxon>
        <taxon>Cedecea</taxon>
    </lineage>
</organism>
<dbReference type="Proteomes" id="UP000274122">
    <property type="component" value="Chromosome"/>
</dbReference>
<evidence type="ECO:0000313" key="7">
    <source>
        <dbReference type="Proteomes" id="UP000274122"/>
    </source>
</evidence>
<dbReference type="RefSeq" id="WP_126356963.1">
    <property type="nucleotide sequence ID" value="NZ_LR134201.1"/>
</dbReference>
<sequence length="293" mass="32980">MNTVNFTLAQIEAFACVCECGTLTKAAKKLSKDRTTVSQLLDYLEIDLGYTLFDRSTRPLTLTEPGKLLYRQARLFLHEAQAFSEVARQMPGQIETRLTLCYDPFTPRAFLLRLVELLAEQQITLDLLISERPEAEVWLDEGRAHIGIYQALNRSVNEHLQWRSVGSLALAAWAKAGFFAVKPVSLLRLAASTQLMPFRELPDSLAQRIQIADRVIHVNELSLLEKRLCAGEGWAFLPLHFGVENWPGVERLETEVGDRGLQHPVVALWKPGHLAQTQLEKIIAAIDAAWPES</sequence>
<dbReference type="GO" id="GO:0000976">
    <property type="term" value="F:transcription cis-regulatory region binding"/>
    <property type="evidence" value="ECO:0007669"/>
    <property type="project" value="TreeGrafter"/>
</dbReference>
<keyword evidence="3" id="KW-0238">DNA-binding</keyword>
<evidence type="ECO:0000256" key="1">
    <source>
        <dbReference type="ARBA" id="ARBA00009437"/>
    </source>
</evidence>
<dbReference type="Gene3D" id="3.40.190.290">
    <property type="match status" value="1"/>
</dbReference>
<gene>
    <name evidence="6" type="primary">allS_4</name>
    <name evidence="6" type="ORF">NCTC11466_03042</name>
</gene>
<dbReference type="InterPro" id="IPR000847">
    <property type="entry name" value="LysR_HTH_N"/>
</dbReference>
<evidence type="ECO:0000256" key="4">
    <source>
        <dbReference type="ARBA" id="ARBA00023163"/>
    </source>
</evidence>
<evidence type="ECO:0000259" key="5">
    <source>
        <dbReference type="PROSITE" id="PS50931"/>
    </source>
</evidence>
<dbReference type="SUPFAM" id="SSF53850">
    <property type="entry name" value="Periplasmic binding protein-like II"/>
    <property type="match status" value="1"/>
</dbReference>
<dbReference type="Gene3D" id="1.10.10.10">
    <property type="entry name" value="Winged helix-like DNA-binding domain superfamily/Winged helix DNA-binding domain"/>
    <property type="match status" value="1"/>
</dbReference>
<keyword evidence="2" id="KW-0805">Transcription regulation</keyword>
<dbReference type="Pfam" id="PF03466">
    <property type="entry name" value="LysR_substrate"/>
    <property type="match status" value="1"/>
</dbReference>
<evidence type="ECO:0000313" key="6">
    <source>
        <dbReference type="EMBL" id="VEB99167.1"/>
    </source>
</evidence>
<feature type="domain" description="HTH lysR-type" evidence="5">
    <location>
        <begin position="6"/>
        <end position="63"/>
    </location>
</feature>
<dbReference type="PANTHER" id="PTHR30126">
    <property type="entry name" value="HTH-TYPE TRANSCRIPTIONAL REGULATOR"/>
    <property type="match status" value="1"/>
</dbReference>
<dbReference type="InterPro" id="IPR005119">
    <property type="entry name" value="LysR_subst-bd"/>
</dbReference>
<evidence type="ECO:0000256" key="3">
    <source>
        <dbReference type="ARBA" id="ARBA00023125"/>
    </source>
</evidence>
<evidence type="ECO:0000256" key="2">
    <source>
        <dbReference type="ARBA" id="ARBA00023015"/>
    </source>
</evidence>
<accession>A0A3S4MGN8</accession>
<dbReference type="InterPro" id="IPR036390">
    <property type="entry name" value="WH_DNA-bd_sf"/>
</dbReference>
<dbReference type="EMBL" id="LR134201">
    <property type="protein sequence ID" value="VEB99167.1"/>
    <property type="molecule type" value="Genomic_DNA"/>
</dbReference>
<dbReference type="Pfam" id="PF00126">
    <property type="entry name" value="HTH_1"/>
    <property type="match status" value="1"/>
</dbReference>
<dbReference type="SUPFAM" id="SSF46785">
    <property type="entry name" value="Winged helix' DNA-binding domain"/>
    <property type="match status" value="1"/>
</dbReference>
<reference evidence="6 7" key="1">
    <citation type="submission" date="2018-12" db="EMBL/GenBank/DDBJ databases">
        <authorList>
            <consortium name="Pathogen Informatics"/>
        </authorList>
    </citation>
    <scope>NUCLEOTIDE SEQUENCE [LARGE SCALE GENOMIC DNA]</scope>
    <source>
        <strain evidence="6 7">NCTC11466</strain>
    </source>
</reference>
<dbReference type="GO" id="GO:0003700">
    <property type="term" value="F:DNA-binding transcription factor activity"/>
    <property type="evidence" value="ECO:0007669"/>
    <property type="project" value="InterPro"/>
</dbReference>
<keyword evidence="7" id="KW-1185">Reference proteome</keyword>
<protein>
    <submittedName>
        <fullName evidence="6">HTH-type transcriptional activator AllS</fullName>
    </submittedName>
</protein>
<dbReference type="KEGG" id="clap:NCTC11466_03042"/>
<dbReference type="InterPro" id="IPR036388">
    <property type="entry name" value="WH-like_DNA-bd_sf"/>
</dbReference>
<comment type="similarity">
    <text evidence="1">Belongs to the LysR transcriptional regulatory family.</text>
</comment>
<name>A0A3S4MGN8_9ENTR</name>